<protein>
    <submittedName>
        <fullName evidence="10">Uncharacterized protein</fullName>
    </submittedName>
</protein>
<keyword evidence="4" id="KW-0547">Nucleotide-binding</keyword>
<dbReference type="InterPro" id="IPR022126">
    <property type="entry name" value="S-locus_recpt_kinase"/>
</dbReference>
<feature type="compositionally biased region" description="Low complexity" evidence="7">
    <location>
        <begin position="177"/>
        <end position="186"/>
    </location>
</feature>
<dbReference type="PANTHER" id="PTHR27002">
    <property type="entry name" value="RECEPTOR-LIKE SERINE/THREONINE-PROTEIN KINASE SD1-8"/>
    <property type="match status" value="1"/>
</dbReference>
<dbReference type="Pfam" id="PF11883">
    <property type="entry name" value="DUF3403"/>
    <property type="match status" value="1"/>
</dbReference>
<dbReference type="GO" id="GO:0005886">
    <property type="term" value="C:plasma membrane"/>
    <property type="evidence" value="ECO:0007669"/>
    <property type="project" value="TreeGrafter"/>
</dbReference>
<keyword evidence="2" id="KW-0723">Serine/threonine-protein kinase</keyword>
<feature type="region of interest" description="Disordered" evidence="7">
    <location>
        <begin position="161"/>
        <end position="187"/>
    </location>
</feature>
<evidence type="ECO:0000256" key="6">
    <source>
        <dbReference type="ARBA" id="ARBA00022840"/>
    </source>
</evidence>
<organism evidence="10 11">
    <name type="scientific">Escallonia herrerae</name>
    <dbReference type="NCBI Taxonomy" id="1293975"/>
    <lineage>
        <taxon>Eukaryota</taxon>
        <taxon>Viridiplantae</taxon>
        <taxon>Streptophyta</taxon>
        <taxon>Embryophyta</taxon>
        <taxon>Tracheophyta</taxon>
        <taxon>Spermatophyta</taxon>
        <taxon>Magnoliopsida</taxon>
        <taxon>eudicotyledons</taxon>
        <taxon>Gunneridae</taxon>
        <taxon>Pentapetalae</taxon>
        <taxon>asterids</taxon>
        <taxon>campanulids</taxon>
        <taxon>Escalloniales</taxon>
        <taxon>Escalloniaceae</taxon>
        <taxon>Escallonia</taxon>
    </lineage>
</organism>
<evidence type="ECO:0000313" key="10">
    <source>
        <dbReference type="EMBL" id="KAK3004618.1"/>
    </source>
</evidence>
<dbReference type="GO" id="GO:0004674">
    <property type="term" value="F:protein serine/threonine kinase activity"/>
    <property type="evidence" value="ECO:0007669"/>
    <property type="project" value="UniProtKB-KW"/>
</dbReference>
<keyword evidence="6" id="KW-0067">ATP-binding</keyword>
<name>A0AA89AJP7_9ASTE</name>
<evidence type="ECO:0000256" key="4">
    <source>
        <dbReference type="ARBA" id="ARBA00022741"/>
    </source>
</evidence>
<evidence type="ECO:0000259" key="9">
    <source>
        <dbReference type="Pfam" id="PF12398"/>
    </source>
</evidence>
<evidence type="ECO:0000256" key="1">
    <source>
        <dbReference type="ARBA" id="ARBA00004479"/>
    </source>
</evidence>
<evidence type="ECO:0000256" key="3">
    <source>
        <dbReference type="ARBA" id="ARBA00022679"/>
    </source>
</evidence>
<evidence type="ECO:0000259" key="8">
    <source>
        <dbReference type="Pfam" id="PF11883"/>
    </source>
</evidence>
<dbReference type="Gene3D" id="3.30.200.20">
    <property type="entry name" value="Phosphorylase Kinase, domain 1"/>
    <property type="match status" value="1"/>
</dbReference>
<reference evidence="10" key="1">
    <citation type="submission" date="2022-12" db="EMBL/GenBank/DDBJ databases">
        <title>Draft genome assemblies for two species of Escallonia (Escalloniales).</title>
        <authorList>
            <person name="Chanderbali A."/>
            <person name="Dervinis C."/>
            <person name="Anghel I."/>
            <person name="Soltis D."/>
            <person name="Soltis P."/>
            <person name="Zapata F."/>
        </authorList>
    </citation>
    <scope>NUCLEOTIDE SEQUENCE</scope>
    <source>
        <strain evidence="10">UCBG64.0493</strain>
        <tissue evidence="10">Leaf</tissue>
    </source>
</reference>
<dbReference type="InterPro" id="IPR021820">
    <property type="entry name" value="S-locus_recpt_kinase_C"/>
</dbReference>
<dbReference type="Pfam" id="PF12398">
    <property type="entry name" value="DUF3660"/>
    <property type="match status" value="1"/>
</dbReference>
<sequence length="201" mass="21955">MGPLGVPMFCKEGGPRLTQGPPCARRPVPVRSGPRKRSQGPLLNDQAVIPSRRDYSGVATTDELELPLFDFDTIVLATDNFSNANKLGQGGFGCVHKAWKLWRESNGLALMDLSIDGEYSTEEVLRCIQVGLLCVQEQADDRLAMSTVVLMLSSENAKLPQPKHPGFSLGRRHLESDSSSSKQDQSCTVNDVTITILEDGR</sequence>
<keyword evidence="3" id="KW-0808">Transferase</keyword>
<evidence type="ECO:0000256" key="5">
    <source>
        <dbReference type="ARBA" id="ARBA00022777"/>
    </source>
</evidence>
<comment type="caution">
    <text evidence="10">The sequence shown here is derived from an EMBL/GenBank/DDBJ whole genome shotgun (WGS) entry which is preliminary data.</text>
</comment>
<accession>A0AA89AJP7</accession>
<dbReference type="AlphaFoldDB" id="A0AA89AJP7"/>
<comment type="subcellular location">
    <subcellularLocation>
        <location evidence="1">Membrane</location>
        <topology evidence="1">Single-pass type I membrane protein</topology>
    </subcellularLocation>
</comment>
<keyword evidence="5" id="KW-0418">Kinase</keyword>
<evidence type="ECO:0000256" key="7">
    <source>
        <dbReference type="SAM" id="MobiDB-lite"/>
    </source>
</evidence>
<evidence type="ECO:0000256" key="2">
    <source>
        <dbReference type="ARBA" id="ARBA00022527"/>
    </source>
</evidence>
<keyword evidence="11" id="KW-1185">Reference proteome</keyword>
<evidence type="ECO:0000313" key="11">
    <source>
        <dbReference type="Proteomes" id="UP001188597"/>
    </source>
</evidence>
<dbReference type="Proteomes" id="UP001188597">
    <property type="component" value="Unassembled WGS sequence"/>
</dbReference>
<dbReference type="PANTHER" id="PTHR27002:SF150">
    <property type="entry name" value="RECEPTOR-LIKE SERINE_THREONINE-PROTEIN KINASE SD1-8"/>
    <property type="match status" value="1"/>
</dbReference>
<dbReference type="GO" id="GO:0005524">
    <property type="term" value="F:ATP binding"/>
    <property type="evidence" value="ECO:0007669"/>
    <property type="project" value="UniProtKB-KW"/>
</dbReference>
<dbReference type="InterPro" id="IPR011009">
    <property type="entry name" value="Kinase-like_dom_sf"/>
</dbReference>
<feature type="domain" description="S-locus receptor kinase C-terminal" evidence="8">
    <location>
        <begin position="154"/>
        <end position="198"/>
    </location>
</feature>
<proteinExistence type="predicted"/>
<feature type="region of interest" description="Disordered" evidence="7">
    <location>
        <begin position="11"/>
        <end position="42"/>
    </location>
</feature>
<feature type="domain" description="S-locus receptor kinase" evidence="9">
    <location>
        <begin position="35"/>
        <end position="71"/>
    </location>
</feature>
<dbReference type="SUPFAM" id="SSF56112">
    <property type="entry name" value="Protein kinase-like (PK-like)"/>
    <property type="match status" value="1"/>
</dbReference>
<dbReference type="EMBL" id="JAVXUP010002230">
    <property type="protein sequence ID" value="KAK3004618.1"/>
    <property type="molecule type" value="Genomic_DNA"/>
</dbReference>
<gene>
    <name evidence="10" type="ORF">RJ639_019136</name>
</gene>